<name>A0A4R0PWM7_9SPHI</name>
<evidence type="ECO:0000313" key="6">
    <source>
        <dbReference type="EMBL" id="TCD26524.1"/>
    </source>
</evidence>
<accession>A0A4R0PWM7</accession>
<evidence type="ECO:0000256" key="4">
    <source>
        <dbReference type="ARBA" id="ARBA00038054"/>
    </source>
</evidence>
<protein>
    <submittedName>
        <fullName evidence="6">Flavin reductase family protein</fullName>
    </submittedName>
</protein>
<comment type="cofactor">
    <cofactor evidence="1">
        <name>FMN</name>
        <dbReference type="ChEBI" id="CHEBI:58210"/>
    </cofactor>
</comment>
<dbReference type="AlphaFoldDB" id="A0A4R0PWM7"/>
<keyword evidence="2" id="KW-0285">Flavoprotein</keyword>
<dbReference type="Proteomes" id="UP000293925">
    <property type="component" value="Unassembled WGS sequence"/>
</dbReference>
<gene>
    <name evidence="6" type="ORF">EZ456_13105</name>
</gene>
<dbReference type="Pfam" id="PF01613">
    <property type="entry name" value="Flavin_Reduct"/>
    <property type="match status" value="1"/>
</dbReference>
<dbReference type="Gene3D" id="2.30.110.10">
    <property type="entry name" value="Electron Transport, Fmn-binding Protein, Chain A"/>
    <property type="match status" value="1"/>
</dbReference>
<dbReference type="RefSeq" id="WP_131530833.1">
    <property type="nucleotide sequence ID" value="NZ_SJSO01000009.1"/>
</dbReference>
<keyword evidence="3" id="KW-0288">FMN</keyword>
<evidence type="ECO:0000256" key="1">
    <source>
        <dbReference type="ARBA" id="ARBA00001917"/>
    </source>
</evidence>
<dbReference type="SUPFAM" id="SSF50475">
    <property type="entry name" value="FMN-binding split barrel"/>
    <property type="match status" value="1"/>
</dbReference>
<dbReference type="InterPro" id="IPR012349">
    <property type="entry name" value="Split_barrel_FMN-bd"/>
</dbReference>
<dbReference type="PANTHER" id="PTHR33798:SF5">
    <property type="entry name" value="FLAVIN REDUCTASE LIKE DOMAIN-CONTAINING PROTEIN"/>
    <property type="match status" value="1"/>
</dbReference>
<dbReference type="OrthoDB" id="5293996at2"/>
<comment type="caution">
    <text evidence="6">The sequence shown here is derived from an EMBL/GenBank/DDBJ whole genome shotgun (WGS) entry which is preliminary data.</text>
</comment>
<evidence type="ECO:0000313" key="7">
    <source>
        <dbReference type="Proteomes" id="UP000293925"/>
    </source>
</evidence>
<keyword evidence="7" id="KW-1185">Reference proteome</keyword>
<dbReference type="EMBL" id="SJSO01000009">
    <property type="protein sequence ID" value="TCD26524.1"/>
    <property type="molecule type" value="Genomic_DNA"/>
</dbReference>
<sequence>MDITQQTIQQMDHAHRATLINSLPGYKCLQLVGTTGINGHSNLGLFNSVVHLGASPALLGMVFRPKSADHDTLSNIERTGFYTFNNVTGSFLEQAHQTSARYPSGFSEFVECGLTEFFIAGFDAPFVAESTIRIALTLKEILPIKINGTTLVIGEISYISMNDALIATDGYIDHGKAGTITTTGLDSYFEAQHIARLSYAKPGLPLKRF</sequence>
<proteinExistence type="inferred from homology"/>
<evidence type="ECO:0000259" key="5">
    <source>
        <dbReference type="Pfam" id="PF01613"/>
    </source>
</evidence>
<organism evidence="6 7">
    <name type="scientific">Pedobacter psychrodurus</name>
    <dbReference type="NCBI Taxonomy" id="2530456"/>
    <lineage>
        <taxon>Bacteria</taxon>
        <taxon>Pseudomonadati</taxon>
        <taxon>Bacteroidota</taxon>
        <taxon>Sphingobacteriia</taxon>
        <taxon>Sphingobacteriales</taxon>
        <taxon>Sphingobacteriaceae</taxon>
        <taxon>Pedobacter</taxon>
    </lineage>
</organism>
<evidence type="ECO:0000256" key="3">
    <source>
        <dbReference type="ARBA" id="ARBA00022643"/>
    </source>
</evidence>
<dbReference type="GO" id="GO:0016646">
    <property type="term" value="F:oxidoreductase activity, acting on the CH-NH group of donors, NAD or NADP as acceptor"/>
    <property type="evidence" value="ECO:0007669"/>
    <property type="project" value="UniProtKB-ARBA"/>
</dbReference>
<evidence type="ECO:0000256" key="2">
    <source>
        <dbReference type="ARBA" id="ARBA00022630"/>
    </source>
</evidence>
<dbReference type="PANTHER" id="PTHR33798">
    <property type="entry name" value="FLAVOPROTEIN OXYGENASE"/>
    <property type="match status" value="1"/>
</dbReference>
<comment type="similarity">
    <text evidence="4">Belongs to the flavoredoxin family.</text>
</comment>
<dbReference type="GO" id="GO:0010181">
    <property type="term" value="F:FMN binding"/>
    <property type="evidence" value="ECO:0007669"/>
    <property type="project" value="InterPro"/>
</dbReference>
<reference evidence="6 7" key="1">
    <citation type="submission" date="2019-02" db="EMBL/GenBank/DDBJ databases">
        <title>Pedobacter sp. RP-3-21 sp. nov., isolated from Arctic soil.</title>
        <authorList>
            <person name="Dahal R.H."/>
        </authorList>
    </citation>
    <scope>NUCLEOTIDE SEQUENCE [LARGE SCALE GENOMIC DNA]</scope>
    <source>
        <strain evidence="6 7">RP-3-21</strain>
    </source>
</reference>
<feature type="domain" description="Flavin reductase like" evidence="5">
    <location>
        <begin position="32"/>
        <end position="164"/>
    </location>
</feature>
<dbReference type="InterPro" id="IPR002563">
    <property type="entry name" value="Flavin_Rdtase-like_dom"/>
</dbReference>